<comment type="caution">
    <text evidence="1">The sequence shown here is derived from an EMBL/GenBank/DDBJ whole genome shotgun (WGS) entry which is preliminary data.</text>
</comment>
<dbReference type="Proteomes" id="UP001519348">
    <property type="component" value="Unassembled WGS sequence"/>
</dbReference>
<sequence>MNNYFKSHYQQINFFDEKVMLRNAQKGAII</sequence>
<evidence type="ECO:0000313" key="2">
    <source>
        <dbReference type="Proteomes" id="UP001519348"/>
    </source>
</evidence>
<gene>
    <name evidence="1" type="ORF">J2Z27_000916</name>
</gene>
<reference evidence="1 2" key="1">
    <citation type="submission" date="2021-03" db="EMBL/GenBank/DDBJ databases">
        <title>Genomic Encyclopedia of Type Strains, Phase IV (KMG-IV): sequencing the most valuable type-strain genomes for metagenomic binning, comparative biology and taxonomic classification.</title>
        <authorList>
            <person name="Goeker M."/>
        </authorList>
    </citation>
    <scope>NUCLEOTIDE SEQUENCE [LARGE SCALE GENOMIC DNA]</scope>
    <source>
        <strain evidence="1 2">DSM 22420</strain>
    </source>
</reference>
<accession>A0ABS4HLT1</accession>
<dbReference type="EMBL" id="JAGGKN010000002">
    <property type="protein sequence ID" value="MBP1951881.1"/>
    <property type="molecule type" value="Genomic_DNA"/>
</dbReference>
<protein>
    <submittedName>
        <fullName evidence="1">Uncharacterized protein</fullName>
    </submittedName>
</protein>
<name>A0ABS4HLT1_9STAP</name>
<evidence type="ECO:0000313" key="1">
    <source>
        <dbReference type="EMBL" id="MBP1951881.1"/>
    </source>
</evidence>
<keyword evidence="2" id="KW-1185">Reference proteome</keyword>
<organism evidence="1 2">
    <name type="scientific">Jeotgalicoccus aerolatus</name>
    <dbReference type="NCBI Taxonomy" id="709510"/>
    <lineage>
        <taxon>Bacteria</taxon>
        <taxon>Bacillati</taxon>
        <taxon>Bacillota</taxon>
        <taxon>Bacilli</taxon>
        <taxon>Bacillales</taxon>
        <taxon>Staphylococcaceae</taxon>
        <taxon>Jeotgalicoccus</taxon>
    </lineage>
</organism>
<proteinExistence type="predicted"/>